<evidence type="ECO:0000256" key="11">
    <source>
        <dbReference type="PROSITE-ProRule" id="PRU00278"/>
    </source>
</evidence>
<protein>
    <recommendedName>
        <fullName evidence="9">Periplasmic chaperone PpiD</fullName>
    </recommendedName>
    <alternativeName>
        <fullName evidence="10">Periplasmic folding chaperone</fullName>
    </alternativeName>
</protein>
<dbReference type="PROSITE" id="PS01096">
    <property type="entry name" value="PPIC_PPIASE_1"/>
    <property type="match status" value="1"/>
</dbReference>
<evidence type="ECO:0000256" key="2">
    <source>
        <dbReference type="ARBA" id="ARBA00022475"/>
    </source>
</evidence>
<dbReference type="GO" id="GO:0005886">
    <property type="term" value="C:plasma membrane"/>
    <property type="evidence" value="ECO:0007669"/>
    <property type="project" value="UniProtKB-SubCell"/>
</dbReference>
<evidence type="ECO:0000259" key="13">
    <source>
        <dbReference type="PROSITE" id="PS50198"/>
    </source>
</evidence>
<evidence type="ECO:0000256" key="3">
    <source>
        <dbReference type="ARBA" id="ARBA00022519"/>
    </source>
</evidence>
<keyword evidence="7" id="KW-0143">Chaperone</keyword>
<evidence type="ECO:0000256" key="1">
    <source>
        <dbReference type="ARBA" id="ARBA00004382"/>
    </source>
</evidence>
<comment type="subcellular location">
    <subcellularLocation>
        <location evidence="1">Cell inner membrane</location>
        <topology evidence="1">Single-pass type II membrane protein</topology>
        <orientation evidence="1">Periplasmic side</orientation>
    </subcellularLocation>
</comment>
<keyword evidence="2" id="KW-1003">Cell membrane</keyword>
<dbReference type="PANTHER" id="PTHR47529">
    <property type="entry name" value="PEPTIDYL-PROLYL CIS-TRANS ISOMERASE D"/>
    <property type="match status" value="1"/>
</dbReference>
<proteinExistence type="inferred from homology"/>
<evidence type="ECO:0000256" key="6">
    <source>
        <dbReference type="ARBA" id="ARBA00023136"/>
    </source>
</evidence>
<organism evidence="14 15">
    <name type="scientific">Amphritea balenae</name>
    <dbReference type="NCBI Taxonomy" id="452629"/>
    <lineage>
        <taxon>Bacteria</taxon>
        <taxon>Pseudomonadati</taxon>
        <taxon>Pseudomonadota</taxon>
        <taxon>Gammaproteobacteria</taxon>
        <taxon>Oceanospirillales</taxon>
        <taxon>Oceanospirillaceae</taxon>
        <taxon>Amphritea</taxon>
    </lineage>
</organism>
<dbReference type="InterPro" id="IPR046357">
    <property type="entry name" value="PPIase_dom_sf"/>
</dbReference>
<gene>
    <name evidence="14" type="ORF">EHS89_05970</name>
</gene>
<reference evidence="14 15" key="1">
    <citation type="submission" date="2018-11" db="EMBL/GenBank/DDBJ databases">
        <title>The draft genome sequence of Amphritea balenae JAMM 1525T.</title>
        <authorList>
            <person name="Fang Z."/>
            <person name="Zhang Y."/>
            <person name="Han X."/>
        </authorList>
    </citation>
    <scope>NUCLEOTIDE SEQUENCE [LARGE SCALE GENOMIC DNA]</scope>
    <source>
        <strain evidence="14 15">JAMM 1525</strain>
    </source>
</reference>
<evidence type="ECO:0000256" key="4">
    <source>
        <dbReference type="ARBA" id="ARBA00022692"/>
    </source>
</evidence>
<dbReference type="RefSeq" id="WP_124925210.1">
    <property type="nucleotide sequence ID" value="NZ_BMOH01000003.1"/>
</dbReference>
<dbReference type="Pfam" id="PF13624">
    <property type="entry name" value="SurA_N_3"/>
    <property type="match status" value="1"/>
</dbReference>
<name>A0A3P1SUB1_9GAMM</name>
<dbReference type="Pfam" id="PF00639">
    <property type="entry name" value="Rotamase"/>
    <property type="match status" value="1"/>
</dbReference>
<feature type="transmembrane region" description="Helical" evidence="12">
    <location>
        <begin position="12"/>
        <end position="30"/>
    </location>
</feature>
<dbReference type="SUPFAM" id="SSF109998">
    <property type="entry name" value="Triger factor/SurA peptide-binding domain-like"/>
    <property type="match status" value="1"/>
</dbReference>
<keyword evidence="5 12" id="KW-1133">Transmembrane helix</keyword>
<sequence>MLQNIRDNSKGIVAKIIVGLIAVTFALFGVESLVSLTGGSNAPATVNGVEISERDLLQGADLQRRQLLSQMGENADPTLLDDNLIRKATLDNLVKQEVLLQSAQNQGMTISDRQLDQMIINTQEFMVDGRFNRDQYQAVLRNAGMSPLMYKEMLRKESLLEQERMGYMLSAFALESEAENIISLDRQTRDIAYLQIGLDDYKAGVVLSDDEKAEYYNDNQQSFMTEEQVVIEYLMLNKAQLLKEVEVDDAELQTQFDQLLASFQAEDQRTVSHIMIEVNDQVDDAAALAKVQALAEQLNQGADFATLAQAESNDPGSAASGGELGVYQQGLLDGPFEDAVYALTEGQVSEPVRTAFGYHLIKLTGLSTTEAPSFDEVKDQLVAEQMDNKVEQLYVEKVGQLTDLTFSAGDLLEPADEMGLTIVEAPAFGRQGGADELTSNARVIRTAFNEELIRDGINSDPVELDSGRTLVLRIKEHIRPRQLTQDEVAEQITATLIELKAGEALQVSLEQQLEALKQGAERIAINGIEWQNATAVGRADREQPAEIVRAVFGMAEPQAAATYKVITLIDGSKALVAVTAVNLPELAELSVEEKQGMKTLLGQRVGQFDYQAMLDSKSAKAEVERL</sequence>
<dbReference type="AlphaFoldDB" id="A0A3P1SUB1"/>
<keyword evidence="6 12" id="KW-0472">Membrane</keyword>
<dbReference type="EMBL" id="RQXV01000002">
    <property type="protein sequence ID" value="RRD00628.1"/>
    <property type="molecule type" value="Genomic_DNA"/>
</dbReference>
<comment type="similarity">
    <text evidence="8">Belongs to the PpiD chaperone family.</text>
</comment>
<evidence type="ECO:0000256" key="5">
    <source>
        <dbReference type="ARBA" id="ARBA00022989"/>
    </source>
</evidence>
<dbReference type="PANTHER" id="PTHR47529:SF1">
    <property type="entry name" value="PERIPLASMIC CHAPERONE PPID"/>
    <property type="match status" value="1"/>
</dbReference>
<keyword evidence="3" id="KW-0997">Cell inner membrane</keyword>
<evidence type="ECO:0000313" key="14">
    <source>
        <dbReference type="EMBL" id="RRD00628.1"/>
    </source>
</evidence>
<dbReference type="Proteomes" id="UP000267535">
    <property type="component" value="Unassembled WGS sequence"/>
</dbReference>
<dbReference type="SUPFAM" id="SSF54534">
    <property type="entry name" value="FKBP-like"/>
    <property type="match status" value="1"/>
</dbReference>
<accession>A0A3P1SUB1</accession>
<keyword evidence="15" id="KW-1185">Reference proteome</keyword>
<comment type="caution">
    <text evidence="14">The sequence shown here is derived from an EMBL/GenBank/DDBJ whole genome shotgun (WGS) entry which is preliminary data.</text>
</comment>
<dbReference type="OrthoDB" id="9812372at2"/>
<dbReference type="InterPro" id="IPR027304">
    <property type="entry name" value="Trigger_fact/SurA_dom_sf"/>
</dbReference>
<keyword evidence="11" id="KW-0697">Rotamase</keyword>
<evidence type="ECO:0000256" key="12">
    <source>
        <dbReference type="SAM" id="Phobius"/>
    </source>
</evidence>
<dbReference type="InterPro" id="IPR052029">
    <property type="entry name" value="PpiD_chaperone"/>
</dbReference>
<dbReference type="PROSITE" id="PS50198">
    <property type="entry name" value="PPIC_PPIASE_2"/>
    <property type="match status" value="1"/>
</dbReference>
<keyword evidence="4 12" id="KW-0812">Transmembrane</keyword>
<feature type="domain" description="PpiC" evidence="13">
    <location>
        <begin position="266"/>
        <end position="365"/>
    </location>
</feature>
<evidence type="ECO:0000256" key="9">
    <source>
        <dbReference type="ARBA" id="ARBA00040743"/>
    </source>
</evidence>
<keyword evidence="11 14" id="KW-0413">Isomerase</keyword>
<evidence type="ECO:0000256" key="10">
    <source>
        <dbReference type="ARBA" id="ARBA00042775"/>
    </source>
</evidence>
<evidence type="ECO:0000256" key="7">
    <source>
        <dbReference type="ARBA" id="ARBA00023186"/>
    </source>
</evidence>
<evidence type="ECO:0000256" key="8">
    <source>
        <dbReference type="ARBA" id="ARBA00038408"/>
    </source>
</evidence>
<dbReference type="Gene3D" id="1.10.4030.10">
    <property type="entry name" value="Porin chaperone SurA, peptide-binding domain"/>
    <property type="match status" value="1"/>
</dbReference>
<dbReference type="InterPro" id="IPR023058">
    <property type="entry name" value="PPIase_PpiC_CS"/>
</dbReference>
<dbReference type="Gene3D" id="3.10.50.40">
    <property type="match status" value="1"/>
</dbReference>
<evidence type="ECO:0000313" key="15">
    <source>
        <dbReference type="Proteomes" id="UP000267535"/>
    </source>
</evidence>
<dbReference type="GO" id="GO:0003755">
    <property type="term" value="F:peptidyl-prolyl cis-trans isomerase activity"/>
    <property type="evidence" value="ECO:0007669"/>
    <property type="project" value="UniProtKB-KW"/>
</dbReference>
<dbReference type="InterPro" id="IPR000297">
    <property type="entry name" value="PPIase_PpiC"/>
</dbReference>